<proteinExistence type="inferred from homology"/>
<evidence type="ECO:0000256" key="5">
    <source>
        <dbReference type="ARBA" id="ARBA00022898"/>
    </source>
</evidence>
<evidence type="ECO:0000313" key="8">
    <source>
        <dbReference type="EMBL" id="VWB11724.1"/>
    </source>
</evidence>
<dbReference type="Pfam" id="PF00155">
    <property type="entry name" value="Aminotran_1_2"/>
    <property type="match status" value="1"/>
</dbReference>
<reference evidence="8 9" key="1">
    <citation type="submission" date="2019-09" db="EMBL/GenBank/DDBJ databases">
        <authorList>
            <person name="Depoorter E."/>
        </authorList>
    </citation>
    <scope>NUCLEOTIDE SEQUENCE [LARGE SCALE GENOMIC DNA]</scope>
    <source>
        <strain evidence="8">LMG 13014</strain>
    </source>
</reference>
<evidence type="ECO:0000256" key="3">
    <source>
        <dbReference type="ARBA" id="ARBA00022576"/>
    </source>
</evidence>
<sequence length="405" mass="43229">MTAPAEGLNRFLAAARPSATYKVMDRVAARRASGAAVISLSAGEPDFDTPEHVREAGIAAIRAGHTRYTQVAGLRALREAIAAKFQRENGLDVDWRDTLVCSGGKQVIFNALAATLNEGDEVVVPAPYWVSYPEIVQLCGAQSVIVPCGAGSGFKLTAPALHTAITPRTRWLILNSPSNPTGAVYSRAELQALAEVLLAHPQVLVLSDDIYEHLIFDGIEFFTLAQVEPRLRERVLTMNGVSKAYAMTGWRIGFGTGPGWLIEAMEKLQGQQTSGASTISQHAALAALKGPQDFIQRSRVAFQRRRDRVVDQLNQASGLHCAVPQGAFYAFASCEGLIGKTTRAGIHLDGDEAVVNALLDEAGVATVHGSAFGLGPYIRIAYALDDASLARACTAIQDFCGTLAD</sequence>
<dbReference type="Gene3D" id="3.90.1150.10">
    <property type="entry name" value="Aspartate Aminotransferase, domain 1"/>
    <property type="match status" value="1"/>
</dbReference>
<dbReference type="Gene3D" id="3.40.640.10">
    <property type="entry name" value="Type I PLP-dependent aspartate aminotransferase-like (Major domain)"/>
    <property type="match status" value="1"/>
</dbReference>
<dbReference type="Proteomes" id="UP000494261">
    <property type="component" value="Unassembled WGS sequence"/>
</dbReference>
<dbReference type="CDD" id="cd00609">
    <property type="entry name" value="AAT_like"/>
    <property type="match status" value="1"/>
</dbReference>
<dbReference type="InterPro" id="IPR004838">
    <property type="entry name" value="NHTrfase_class1_PyrdxlP-BS"/>
</dbReference>
<keyword evidence="5" id="KW-0663">Pyridoxal phosphate</keyword>
<dbReference type="PANTHER" id="PTHR46383:SF1">
    <property type="entry name" value="ASPARTATE AMINOTRANSFERASE"/>
    <property type="match status" value="1"/>
</dbReference>
<dbReference type="InterPro" id="IPR015424">
    <property type="entry name" value="PyrdxlP-dep_Trfase"/>
</dbReference>
<dbReference type="PANTHER" id="PTHR46383">
    <property type="entry name" value="ASPARTATE AMINOTRANSFERASE"/>
    <property type="match status" value="1"/>
</dbReference>
<dbReference type="RefSeq" id="WP_175020869.1">
    <property type="nucleotide sequence ID" value="NZ_CABVQC010000001.1"/>
</dbReference>
<name>A0A6P2H3V4_9BURK</name>
<dbReference type="InterPro" id="IPR015421">
    <property type="entry name" value="PyrdxlP-dep_Trfase_major"/>
</dbReference>
<keyword evidence="3 6" id="KW-0032">Aminotransferase</keyword>
<comment type="similarity">
    <text evidence="2 6">Belongs to the class-I pyridoxal-phosphate-dependent aminotransferase family.</text>
</comment>
<accession>A0A6P2H3V4</accession>
<evidence type="ECO:0000256" key="2">
    <source>
        <dbReference type="ARBA" id="ARBA00007441"/>
    </source>
</evidence>
<evidence type="ECO:0000256" key="4">
    <source>
        <dbReference type="ARBA" id="ARBA00022679"/>
    </source>
</evidence>
<dbReference type="SUPFAM" id="SSF53383">
    <property type="entry name" value="PLP-dependent transferases"/>
    <property type="match status" value="1"/>
</dbReference>
<evidence type="ECO:0000256" key="6">
    <source>
        <dbReference type="RuleBase" id="RU000481"/>
    </source>
</evidence>
<dbReference type="EMBL" id="CABVQC010000001">
    <property type="protein sequence ID" value="VWB11724.1"/>
    <property type="molecule type" value="Genomic_DNA"/>
</dbReference>
<comment type="cofactor">
    <cofactor evidence="1 6">
        <name>pyridoxal 5'-phosphate</name>
        <dbReference type="ChEBI" id="CHEBI:597326"/>
    </cofactor>
</comment>
<gene>
    <name evidence="8" type="ORF">BLA13014_00255</name>
</gene>
<evidence type="ECO:0000259" key="7">
    <source>
        <dbReference type="Pfam" id="PF00155"/>
    </source>
</evidence>
<dbReference type="InterPro" id="IPR015422">
    <property type="entry name" value="PyrdxlP-dep_Trfase_small"/>
</dbReference>
<organism evidence="8 9">
    <name type="scientific">Burkholderia aenigmatica</name>
    <dbReference type="NCBI Taxonomy" id="2015348"/>
    <lineage>
        <taxon>Bacteria</taxon>
        <taxon>Pseudomonadati</taxon>
        <taxon>Pseudomonadota</taxon>
        <taxon>Betaproteobacteria</taxon>
        <taxon>Burkholderiales</taxon>
        <taxon>Burkholderiaceae</taxon>
        <taxon>Burkholderia</taxon>
        <taxon>Burkholderia cepacia complex</taxon>
    </lineage>
</organism>
<dbReference type="GO" id="GO:0030170">
    <property type="term" value="F:pyridoxal phosphate binding"/>
    <property type="evidence" value="ECO:0007669"/>
    <property type="project" value="InterPro"/>
</dbReference>
<dbReference type="EC" id="2.6.1.-" evidence="6"/>
<evidence type="ECO:0000256" key="1">
    <source>
        <dbReference type="ARBA" id="ARBA00001933"/>
    </source>
</evidence>
<evidence type="ECO:0000313" key="9">
    <source>
        <dbReference type="Proteomes" id="UP000494261"/>
    </source>
</evidence>
<feature type="domain" description="Aminotransferase class I/classII large" evidence="7">
    <location>
        <begin position="37"/>
        <end position="396"/>
    </location>
</feature>
<dbReference type="PROSITE" id="PS00105">
    <property type="entry name" value="AA_TRANSFER_CLASS_1"/>
    <property type="match status" value="1"/>
</dbReference>
<keyword evidence="4 6" id="KW-0808">Transferase</keyword>
<protein>
    <recommendedName>
        <fullName evidence="6">Aminotransferase</fullName>
        <ecNumber evidence="6">2.6.1.-</ecNumber>
    </recommendedName>
</protein>
<dbReference type="AlphaFoldDB" id="A0A6P2H3V4"/>
<dbReference type="GO" id="GO:0006520">
    <property type="term" value="P:amino acid metabolic process"/>
    <property type="evidence" value="ECO:0007669"/>
    <property type="project" value="InterPro"/>
</dbReference>
<dbReference type="InterPro" id="IPR050596">
    <property type="entry name" value="AspAT/PAT-like"/>
</dbReference>
<dbReference type="FunFam" id="3.40.640.10:FF:000033">
    <property type="entry name" value="Aspartate aminotransferase"/>
    <property type="match status" value="1"/>
</dbReference>
<dbReference type="InterPro" id="IPR004839">
    <property type="entry name" value="Aminotransferase_I/II_large"/>
</dbReference>
<dbReference type="GO" id="GO:0008483">
    <property type="term" value="F:transaminase activity"/>
    <property type="evidence" value="ECO:0007669"/>
    <property type="project" value="UniProtKB-KW"/>
</dbReference>